<evidence type="ECO:0000313" key="2">
    <source>
        <dbReference type="Proteomes" id="UP000296049"/>
    </source>
</evidence>
<gene>
    <name evidence="1" type="ORF">Anapl_10398</name>
</gene>
<name>R0K5G9_ANAPL</name>
<dbReference type="Proteomes" id="UP000296049">
    <property type="component" value="Unassembled WGS sequence"/>
</dbReference>
<organism evidence="1 2">
    <name type="scientific">Anas platyrhynchos</name>
    <name type="common">Mallard</name>
    <name type="synonym">Anas boschas</name>
    <dbReference type="NCBI Taxonomy" id="8839"/>
    <lineage>
        <taxon>Eukaryota</taxon>
        <taxon>Metazoa</taxon>
        <taxon>Chordata</taxon>
        <taxon>Craniata</taxon>
        <taxon>Vertebrata</taxon>
        <taxon>Euteleostomi</taxon>
        <taxon>Archelosauria</taxon>
        <taxon>Archosauria</taxon>
        <taxon>Dinosauria</taxon>
        <taxon>Saurischia</taxon>
        <taxon>Theropoda</taxon>
        <taxon>Coelurosauria</taxon>
        <taxon>Aves</taxon>
        <taxon>Neognathae</taxon>
        <taxon>Galloanserae</taxon>
        <taxon>Anseriformes</taxon>
        <taxon>Anatidae</taxon>
        <taxon>Anatinae</taxon>
        <taxon>Anas</taxon>
    </lineage>
</organism>
<reference evidence="2" key="1">
    <citation type="journal article" date="2013" name="Nat. Genet.">
        <title>The duck genome and transcriptome provide insight into an avian influenza virus reservoir species.</title>
        <authorList>
            <person name="Huang Y."/>
            <person name="Li Y."/>
            <person name="Burt D.W."/>
            <person name="Chen H."/>
            <person name="Zhang Y."/>
            <person name="Qian W."/>
            <person name="Kim H."/>
            <person name="Gan S."/>
            <person name="Zhao Y."/>
            <person name="Li J."/>
            <person name="Yi K."/>
            <person name="Feng H."/>
            <person name="Zhu P."/>
            <person name="Li B."/>
            <person name="Liu Q."/>
            <person name="Fairley S."/>
            <person name="Magor K.E."/>
            <person name="Du Z."/>
            <person name="Hu X."/>
            <person name="Goodman L."/>
            <person name="Tafer H."/>
            <person name="Vignal A."/>
            <person name="Lee T."/>
            <person name="Kim K.W."/>
            <person name="Sheng Z."/>
            <person name="An Y."/>
            <person name="Searle S."/>
            <person name="Herrero J."/>
            <person name="Groenen M.A."/>
            <person name="Crooijmans R.P."/>
            <person name="Faraut T."/>
            <person name="Cai Q."/>
            <person name="Webster R.G."/>
            <person name="Aldridge J.R."/>
            <person name="Warren W.C."/>
            <person name="Bartschat S."/>
            <person name="Kehr S."/>
            <person name="Marz M."/>
            <person name="Stadler P.F."/>
            <person name="Smith J."/>
            <person name="Kraus R.H."/>
            <person name="Zhao Y."/>
            <person name="Ren L."/>
            <person name="Fei J."/>
            <person name="Morisson M."/>
            <person name="Kaiser P."/>
            <person name="Griffin D.K."/>
            <person name="Rao M."/>
            <person name="Pitel F."/>
            <person name="Wang J."/>
            <person name="Li N."/>
        </authorList>
    </citation>
    <scope>NUCLEOTIDE SEQUENCE [LARGE SCALE GENOMIC DNA]</scope>
</reference>
<sequence>MTVLGHILQFLSALHGKQRGSNKASSGLHRVPGSFTVSVMKRLGNSQMEEDELPPVRQFVYIKAGKRPLGFNRLLMWTIFCERYIHKHPTSKNLEKLLGWAQEAQQMFFPRAEISGTGAELRHSVLMLALVIALRRAASPSPGASAALAAAGCWAETSCTRASGSAYKWLLPTRELNRLFCFFIWKDTSQFPEPTFHLHIKREKVFNPCGKWKGVLDVTQVLLCLDLLCDHIFLPQKLASSLGPLTMQMCCSELEEQEGRDRLPQAFH</sequence>
<dbReference type="AlphaFoldDB" id="R0K5G9"/>
<accession>R0K5G9</accession>
<evidence type="ECO:0000313" key="1">
    <source>
        <dbReference type="EMBL" id="EOB05376.1"/>
    </source>
</evidence>
<keyword evidence="2" id="KW-1185">Reference proteome</keyword>
<proteinExistence type="predicted"/>
<protein>
    <submittedName>
        <fullName evidence="1">Uncharacterized protein</fullName>
    </submittedName>
</protein>
<dbReference type="EMBL" id="KB742694">
    <property type="protein sequence ID" value="EOB05376.1"/>
    <property type="molecule type" value="Genomic_DNA"/>
</dbReference>